<dbReference type="RefSeq" id="WP_103224668.1">
    <property type="nucleotide sequence ID" value="NZ_PPCN01000012.1"/>
</dbReference>
<gene>
    <name evidence="1" type="ORF">CLV41_11227</name>
</gene>
<evidence type="ECO:0000313" key="2">
    <source>
        <dbReference type="Proteomes" id="UP000236959"/>
    </source>
</evidence>
<dbReference type="EMBL" id="PPCN01000012">
    <property type="protein sequence ID" value="POF28614.1"/>
    <property type="molecule type" value="Genomic_DNA"/>
</dbReference>
<sequence length="191" mass="20929">MSADNNKHSLAHLQDQPDAEEEALVVDFDNLAVINVVVSNVSEWGCRLTSVDISELYKNVGIRVGDTGRLMKAQVTSVRGNDAAVLFLKTDKIVTDKRREKRNNVNIPVKVADLEGITEISGIIVDAGKNGCRISAKGLAALPEEVVLSMGKIERPVIAEFAWRTANAAGLRLLWNRTLEEFSNDEETQDA</sequence>
<evidence type="ECO:0000313" key="1">
    <source>
        <dbReference type="EMBL" id="POF28614.1"/>
    </source>
</evidence>
<organism evidence="1 2">
    <name type="scientific">Roseibium marinum</name>
    <dbReference type="NCBI Taxonomy" id="281252"/>
    <lineage>
        <taxon>Bacteria</taxon>
        <taxon>Pseudomonadati</taxon>
        <taxon>Pseudomonadota</taxon>
        <taxon>Alphaproteobacteria</taxon>
        <taxon>Hyphomicrobiales</taxon>
        <taxon>Stappiaceae</taxon>
        <taxon>Roseibium</taxon>
    </lineage>
</organism>
<protein>
    <submittedName>
        <fullName evidence="1">PilZ domain-containing protein</fullName>
    </submittedName>
</protein>
<keyword evidence="2" id="KW-1185">Reference proteome</keyword>
<dbReference type="Proteomes" id="UP000236959">
    <property type="component" value="Unassembled WGS sequence"/>
</dbReference>
<dbReference type="OrthoDB" id="7676579at2"/>
<dbReference type="AlphaFoldDB" id="A0A2S3ULM5"/>
<name>A0A2S3ULM5_9HYPH</name>
<reference evidence="1 2" key="1">
    <citation type="submission" date="2018-01" db="EMBL/GenBank/DDBJ databases">
        <title>Genomic Encyclopedia of Archaeal and Bacterial Type Strains, Phase II (KMG-II): from individual species to whole genera.</title>
        <authorList>
            <person name="Goeker M."/>
        </authorList>
    </citation>
    <scope>NUCLEOTIDE SEQUENCE [LARGE SCALE GENOMIC DNA]</scope>
    <source>
        <strain evidence="1 2">DSM 17023</strain>
    </source>
</reference>
<accession>A0A2S3ULM5</accession>
<comment type="caution">
    <text evidence="1">The sequence shown here is derived from an EMBL/GenBank/DDBJ whole genome shotgun (WGS) entry which is preliminary data.</text>
</comment>
<proteinExistence type="predicted"/>